<dbReference type="Gene3D" id="3.40.50.720">
    <property type="entry name" value="NAD(P)-binding Rossmann-like Domain"/>
    <property type="match status" value="1"/>
</dbReference>
<dbReference type="InterPro" id="IPR002364">
    <property type="entry name" value="Quin_OxRdtase/zeta-crystal_CS"/>
</dbReference>
<dbReference type="GO" id="GO:0008270">
    <property type="term" value="F:zinc ion binding"/>
    <property type="evidence" value="ECO:0007669"/>
    <property type="project" value="InterPro"/>
</dbReference>
<keyword evidence="4" id="KW-1185">Reference proteome</keyword>
<dbReference type="InterPro" id="IPR020843">
    <property type="entry name" value="ER"/>
</dbReference>
<dbReference type="EMBL" id="BONK01000006">
    <property type="protein sequence ID" value="GIG21435.1"/>
    <property type="molecule type" value="Genomic_DNA"/>
</dbReference>
<dbReference type="InterPro" id="IPR036291">
    <property type="entry name" value="NAD(P)-bd_dom_sf"/>
</dbReference>
<dbReference type="SMART" id="SM00829">
    <property type="entry name" value="PKS_ER"/>
    <property type="match status" value="1"/>
</dbReference>
<dbReference type="PROSITE" id="PS01162">
    <property type="entry name" value="QOR_ZETA_CRYSTAL"/>
    <property type="match status" value="1"/>
</dbReference>
<dbReference type="AlphaFoldDB" id="A0A919P383"/>
<evidence type="ECO:0000313" key="4">
    <source>
        <dbReference type="Proteomes" id="UP000632740"/>
    </source>
</evidence>
<keyword evidence="1" id="KW-0560">Oxidoreductase</keyword>
<evidence type="ECO:0000256" key="1">
    <source>
        <dbReference type="ARBA" id="ARBA00023002"/>
    </source>
</evidence>
<organism evidence="3 4">
    <name type="scientific">Cellulomonas chitinilytica</name>
    <dbReference type="NCBI Taxonomy" id="398759"/>
    <lineage>
        <taxon>Bacteria</taxon>
        <taxon>Bacillati</taxon>
        <taxon>Actinomycetota</taxon>
        <taxon>Actinomycetes</taxon>
        <taxon>Micrococcales</taxon>
        <taxon>Cellulomonadaceae</taxon>
        <taxon>Cellulomonas</taxon>
    </lineage>
</organism>
<evidence type="ECO:0000259" key="2">
    <source>
        <dbReference type="SMART" id="SM00829"/>
    </source>
</evidence>
<reference evidence="3" key="1">
    <citation type="submission" date="2021-01" db="EMBL/GenBank/DDBJ databases">
        <title>Whole genome shotgun sequence of Cellulomonas chitinilytica NBRC 110799.</title>
        <authorList>
            <person name="Komaki H."/>
            <person name="Tamura T."/>
        </authorList>
    </citation>
    <scope>NUCLEOTIDE SEQUENCE</scope>
    <source>
        <strain evidence="3">NBRC 110799</strain>
    </source>
</reference>
<protein>
    <submittedName>
        <fullName evidence="3">Oxidoreductase</fullName>
    </submittedName>
</protein>
<accession>A0A919P383</accession>
<feature type="domain" description="Enoyl reductase (ER)" evidence="2">
    <location>
        <begin position="32"/>
        <end position="327"/>
    </location>
</feature>
<proteinExistence type="predicted"/>
<comment type="caution">
    <text evidence="3">The sequence shown here is derived from an EMBL/GenBank/DDBJ whole genome shotgun (WGS) entry which is preliminary data.</text>
</comment>
<evidence type="ECO:0000313" key="3">
    <source>
        <dbReference type="EMBL" id="GIG21435.1"/>
    </source>
</evidence>
<dbReference type="Gene3D" id="3.90.180.10">
    <property type="entry name" value="Medium-chain alcohol dehydrogenases, catalytic domain"/>
    <property type="match status" value="1"/>
</dbReference>
<dbReference type="Pfam" id="PF08240">
    <property type="entry name" value="ADH_N"/>
    <property type="match status" value="1"/>
</dbReference>
<dbReference type="PANTHER" id="PTHR11695:SF294">
    <property type="entry name" value="RETICULON-4-INTERACTING PROTEIN 1, MITOCHONDRIAL"/>
    <property type="match status" value="1"/>
</dbReference>
<dbReference type="SUPFAM" id="SSF51735">
    <property type="entry name" value="NAD(P)-binding Rossmann-fold domains"/>
    <property type="match status" value="1"/>
</dbReference>
<dbReference type="GO" id="GO:0016491">
    <property type="term" value="F:oxidoreductase activity"/>
    <property type="evidence" value="ECO:0007669"/>
    <property type="project" value="UniProtKB-KW"/>
</dbReference>
<dbReference type="Proteomes" id="UP000632740">
    <property type="component" value="Unassembled WGS sequence"/>
</dbReference>
<dbReference type="Pfam" id="PF13602">
    <property type="entry name" value="ADH_zinc_N_2"/>
    <property type="match status" value="1"/>
</dbReference>
<name>A0A919P383_9CELL</name>
<dbReference type="CDD" id="cd05289">
    <property type="entry name" value="MDR_like_2"/>
    <property type="match status" value="1"/>
</dbReference>
<sequence>MGSGTPAGGVEYDGHLPVLREDMRAITYSRYGGPDVLELTDLPTPKVGPDAVLVRVKAASVNPVDWKVRQGYLDPIMDVAFPVVPGWDVAGVVERVGLDTPELEVGDEVFGYVRKDWVQGGTFAEYVSAPVRTLARKPASLSFEEAAAIPLAGLTAYQSIRRAGVTAGQTVLVHAAAGGVGGFAVQIARALGARVVGTASERNHDHLRDLGAEPVTYGDGLVDRVRALAPDGVDVILDYGSDDAVATAPQLLAPGGTIASILDPKARDELGGHHVWVRPSTADLEALGALADAGKLSVDVAQVFDLADAAAAHEASATGHVRGKVVVRV</sequence>
<dbReference type="InterPro" id="IPR013154">
    <property type="entry name" value="ADH-like_N"/>
</dbReference>
<dbReference type="SUPFAM" id="SSF50129">
    <property type="entry name" value="GroES-like"/>
    <property type="match status" value="1"/>
</dbReference>
<gene>
    <name evidence="3" type="ORF">Cch01nite_21590</name>
</gene>
<dbReference type="InterPro" id="IPR011032">
    <property type="entry name" value="GroES-like_sf"/>
</dbReference>
<dbReference type="PANTHER" id="PTHR11695">
    <property type="entry name" value="ALCOHOL DEHYDROGENASE RELATED"/>
    <property type="match status" value="1"/>
</dbReference>
<dbReference type="InterPro" id="IPR050700">
    <property type="entry name" value="YIM1/Zinc_Alcohol_DH_Fams"/>
</dbReference>